<accession>A0ABS6MGJ1</accession>
<reference evidence="2 3" key="1">
    <citation type="submission" date="2021-06" db="EMBL/GenBank/DDBJ databases">
        <title>Bacterium isolated from marine sediment.</title>
        <authorList>
            <person name="Zhu K.-L."/>
            <person name="Du Z.-J."/>
            <person name="Liang Q.-Y."/>
        </authorList>
    </citation>
    <scope>NUCLEOTIDE SEQUENCE [LARGE SCALE GENOMIC DNA]</scope>
    <source>
        <strain evidence="2 3">A346</strain>
    </source>
</reference>
<keyword evidence="3" id="KW-1185">Reference proteome</keyword>
<evidence type="ECO:0000313" key="3">
    <source>
        <dbReference type="Proteomes" id="UP000755551"/>
    </source>
</evidence>
<name>A0ABS6MGJ1_9GAMM</name>
<keyword evidence="1" id="KW-0472">Membrane</keyword>
<sequence>MEFTEYLIPTLTLISAGYAFIAFYFYKKTRLRAEEYSRSEEMNKFVRKSIVETNDKVTGISSHLDQKFTPAIKNIEHEIKKINCQFSAEMILEKLKSNGYEKASLINDKTIITGVIIEKEGEEENTDLKVGHVVSVEVENSAILIESFSLTLEASSKEIYEAILSENANMKVSDFGIQFINDKCFLMSQSYIIYPKDTFHITPLIEMLDHLENSQVSLELKLKSIGARFENITIKEYAEARIAEIESRDAKNG</sequence>
<organism evidence="2 3">
    <name type="scientific">Marinobacterium weihaiense</name>
    <dbReference type="NCBI Taxonomy" id="2851016"/>
    <lineage>
        <taxon>Bacteria</taxon>
        <taxon>Pseudomonadati</taxon>
        <taxon>Pseudomonadota</taxon>
        <taxon>Gammaproteobacteria</taxon>
        <taxon>Oceanospirillales</taxon>
        <taxon>Oceanospirillaceae</taxon>
        <taxon>Marinobacterium</taxon>
    </lineage>
</organism>
<feature type="transmembrane region" description="Helical" evidence="1">
    <location>
        <begin position="6"/>
        <end position="26"/>
    </location>
</feature>
<proteinExistence type="predicted"/>
<protein>
    <submittedName>
        <fullName evidence="2">Uncharacterized protein</fullName>
    </submittedName>
</protein>
<keyword evidence="1" id="KW-1133">Transmembrane helix</keyword>
<comment type="caution">
    <text evidence="2">The sequence shown here is derived from an EMBL/GenBank/DDBJ whole genome shotgun (WGS) entry which is preliminary data.</text>
</comment>
<evidence type="ECO:0000313" key="2">
    <source>
        <dbReference type="EMBL" id="MBV0934931.1"/>
    </source>
</evidence>
<dbReference type="Proteomes" id="UP000755551">
    <property type="component" value="Unassembled WGS sequence"/>
</dbReference>
<dbReference type="RefSeq" id="WP_217336317.1">
    <property type="nucleotide sequence ID" value="NZ_JAHQZT010000053.1"/>
</dbReference>
<gene>
    <name evidence="2" type="ORF">KTN04_16490</name>
</gene>
<evidence type="ECO:0000256" key="1">
    <source>
        <dbReference type="SAM" id="Phobius"/>
    </source>
</evidence>
<keyword evidence="1" id="KW-0812">Transmembrane</keyword>
<dbReference type="EMBL" id="JAHQZT010000053">
    <property type="protein sequence ID" value="MBV0934931.1"/>
    <property type="molecule type" value="Genomic_DNA"/>
</dbReference>